<accession>A0A9D4UBN1</accession>
<proteinExistence type="predicted"/>
<reference evidence="1" key="1">
    <citation type="submission" date="2021-01" db="EMBL/GenBank/DDBJ databases">
        <title>Adiantum capillus-veneris genome.</title>
        <authorList>
            <person name="Fang Y."/>
            <person name="Liao Q."/>
        </authorList>
    </citation>
    <scope>NUCLEOTIDE SEQUENCE</scope>
    <source>
        <strain evidence="1">H3</strain>
        <tissue evidence="1">Leaf</tissue>
    </source>
</reference>
<dbReference type="OrthoDB" id="2004644at2759"/>
<name>A0A9D4UBN1_ADICA</name>
<comment type="caution">
    <text evidence="1">The sequence shown here is derived from an EMBL/GenBank/DDBJ whole genome shotgun (WGS) entry which is preliminary data.</text>
</comment>
<sequence length="401" mass="46052">MDIMQVLFIPQSCKNIIKSSGDVFGSFLKPLVDELESLYIDGVGVLYEYPLENIFDDMTVESKFCKIRTMVMMDTRDHPAQCKIGLFKNGGQEFCRRDKPQASLKRDRLGLEGSKVSLPHEETVKLLDAWREHHSLGSKRVVGNSTSSPPYDPIIYDQVFRAPPSKHREHNKLYGREFLKKEDHGQYRVLCANYGMDEDASKQSYDENFVDVVEGDKDISESTSKEPDVYIPKISWDNDENHMAAYEEDQNFMKENIFSSALGDVDPMSLSAGDKSHETSIEKPGAMKSILERVLENGRLQLSLLNSFTKKKEGSKAKRIQKSKDVEKYVFVSNEKATLEVQARKLTREDQETILMKWFGVRRVEEVYPLVKPTYMALKNRTPFFVEKCVKLALLLCVKIW</sequence>
<gene>
    <name evidence="1" type="ORF">GOP47_0019620</name>
</gene>
<organism evidence="1 2">
    <name type="scientific">Adiantum capillus-veneris</name>
    <name type="common">Maidenhair fern</name>
    <dbReference type="NCBI Taxonomy" id="13818"/>
    <lineage>
        <taxon>Eukaryota</taxon>
        <taxon>Viridiplantae</taxon>
        <taxon>Streptophyta</taxon>
        <taxon>Embryophyta</taxon>
        <taxon>Tracheophyta</taxon>
        <taxon>Polypodiopsida</taxon>
        <taxon>Polypodiidae</taxon>
        <taxon>Polypodiales</taxon>
        <taxon>Pteridineae</taxon>
        <taxon>Pteridaceae</taxon>
        <taxon>Vittarioideae</taxon>
        <taxon>Adiantum</taxon>
    </lineage>
</organism>
<keyword evidence="2" id="KW-1185">Reference proteome</keyword>
<dbReference type="Proteomes" id="UP000886520">
    <property type="component" value="Chromosome 19"/>
</dbReference>
<dbReference type="AlphaFoldDB" id="A0A9D4UBN1"/>
<evidence type="ECO:0000313" key="2">
    <source>
        <dbReference type="Proteomes" id="UP000886520"/>
    </source>
</evidence>
<dbReference type="EMBL" id="JABFUD020000019">
    <property type="protein sequence ID" value="KAI5064925.1"/>
    <property type="molecule type" value="Genomic_DNA"/>
</dbReference>
<evidence type="ECO:0000313" key="1">
    <source>
        <dbReference type="EMBL" id="KAI5064925.1"/>
    </source>
</evidence>
<protein>
    <submittedName>
        <fullName evidence="1">Uncharacterized protein</fullName>
    </submittedName>
</protein>